<proteinExistence type="predicted"/>
<accession>A0A7H2BKT4</accession>
<dbReference type="KEGG" id="rama:IDM48_02255"/>
<dbReference type="AlphaFoldDB" id="A0A7H2BKT4"/>
<sequence length="195" mass="21185">MTYYYSVDNQSSEQILHRPSSAFQRLMLWAAVPGALLCALWITAGRALFGAGGSLVGIFAISFGPALLAILGVAAWWMWHDAKRYEGSAGTTSTLAVLQLVTWAIAFIFGMLCPDVVDGKTVSAASKILGEDFIGLSAGFGNTSGILTFVAAFSVFFVAWGENRRSRKRAAGVSEEDEELIARQYSEYEFLDEME</sequence>
<reference evidence="2 3" key="1">
    <citation type="submission" date="2020-09" db="EMBL/GenBank/DDBJ databases">
        <title>Investigation of environmental microbe.</title>
        <authorList>
            <person name="Ou Y."/>
            <person name="Kang Q."/>
        </authorList>
    </citation>
    <scope>NUCLEOTIDE SEQUENCE [LARGE SCALE GENOMIC DNA]</scope>
    <source>
        <strain evidence="2 3">KJZ-9</strain>
    </source>
</reference>
<feature type="transmembrane region" description="Helical" evidence="1">
    <location>
        <begin position="133"/>
        <end position="160"/>
    </location>
</feature>
<feature type="transmembrane region" description="Helical" evidence="1">
    <location>
        <begin position="91"/>
        <end position="113"/>
    </location>
</feature>
<name>A0A7H2BKT4_9MICC</name>
<dbReference type="EMBL" id="CP061538">
    <property type="protein sequence ID" value="QNV40280.1"/>
    <property type="molecule type" value="Genomic_DNA"/>
</dbReference>
<keyword evidence="3" id="KW-1185">Reference proteome</keyword>
<gene>
    <name evidence="2" type="ORF">IDM48_02255</name>
</gene>
<keyword evidence="1" id="KW-1133">Transmembrane helix</keyword>
<feature type="transmembrane region" description="Helical" evidence="1">
    <location>
        <begin position="26"/>
        <end position="49"/>
    </location>
</feature>
<evidence type="ECO:0000313" key="3">
    <source>
        <dbReference type="Proteomes" id="UP000516421"/>
    </source>
</evidence>
<keyword evidence="1" id="KW-0472">Membrane</keyword>
<evidence type="ECO:0000256" key="1">
    <source>
        <dbReference type="SAM" id="Phobius"/>
    </source>
</evidence>
<dbReference type="RefSeq" id="WP_151145283.1">
    <property type="nucleotide sequence ID" value="NZ_BAAAHX010000011.1"/>
</dbReference>
<dbReference type="Proteomes" id="UP000516421">
    <property type="component" value="Chromosome"/>
</dbReference>
<evidence type="ECO:0000313" key="2">
    <source>
        <dbReference type="EMBL" id="QNV40280.1"/>
    </source>
</evidence>
<protein>
    <submittedName>
        <fullName evidence="2">Uncharacterized protein</fullName>
    </submittedName>
</protein>
<organism evidence="2 3">
    <name type="scientific">Rothia amarae</name>
    <dbReference type="NCBI Taxonomy" id="169480"/>
    <lineage>
        <taxon>Bacteria</taxon>
        <taxon>Bacillati</taxon>
        <taxon>Actinomycetota</taxon>
        <taxon>Actinomycetes</taxon>
        <taxon>Micrococcales</taxon>
        <taxon>Micrococcaceae</taxon>
        <taxon>Rothia</taxon>
    </lineage>
</organism>
<feature type="transmembrane region" description="Helical" evidence="1">
    <location>
        <begin position="55"/>
        <end position="79"/>
    </location>
</feature>
<keyword evidence="1" id="KW-0812">Transmembrane</keyword>